<dbReference type="Proteomes" id="UP000682733">
    <property type="component" value="Unassembled WGS sequence"/>
</dbReference>
<accession>A0A8S2X328</accession>
<feature type="non-terminal residue" evidence="1">
    <location>
        <position position="292"/>
    </location>
</feature>
<protein>
    <submittedName>
        <fullName evidence="1">Uncharacterized protein</fullName>
    </submittedName>
</protein>
<reference evidence="1" key="1">
    <citation type="submission" date="2021-02" db="EMBL/GenBank/DDBJ databases">
        <authorList>
            <person name="Nowell W R."/>
        </authorList>
    </citation>
    <scope>NUCLEOTIDE SEQUENCE</scope>
</reference>
<sequence length="292" mass="34198">SAAISYQWIKDIFNKQFRHSISSALEDSKRISQQQIKLLAWKIEHLYPTYHNNYTSYNLTKYIMEDYVDIIHKLISVKNEQWISIKQCLESFWKLLCLMSEDYVSTEVVFKQACLFQFDYLKNESWHKIQAKYTALTKQLTWQELIDFIDIIGSSTNSIVELKKEHIQKFIDIVQSLQQETTILKVWDCLLKLCPFLLTNDKCTELDNKQICIQTILSTLTPNISTNDLLNEFKSCVSSTLQNQIEAYNHLIQSHSALIDPTVLTDEQQFKLLNNLIPSWLTLSKISNVQQV</sequence>
<gene>
    <name evidence="1" type="ORF">TMI583_LOCUS46781</name>
</gene>
<dbReference type="EMBL" id="CAJOBA010088243">
    <property type="protein sequence ID" value="CAF4472872.1"/>
    <property type="molecule type" value="Genomic_DNA"/>
</dbReference>
<name>A0A8S2X328_9BILA</name>
<evidence type="ECO:0000313" key="2">
    <source>
        <dbReference type="Proteomes" id="UP000682733"/>
    </source>
</evidence>
<comment type="caution">
    <text evidence="1">The sequence shown here is derived from an EMBL/GenBank/DDBJ whole genome shotgun (WGS) entry which is preliminary data.</text>
</comment>
<dbReference type="AlphaFoldDB" id="A0A8S2X328"/>
<proteinExistence type="predicted"/>
<evidence type="ECO:0000313" key="1">
    <source>
        <dbReference type="EMBL" id="CAF4472872.1"/>
    </source>
</evidence>
<organism evidence="1 2">
    <name type="scientific">Didymodactylos carnosus</name>
    <dbReference type="NCBI Taxonomy" id="1234261"/>
    <lineage>
        <taxon>Eukaryota</taxon>
        <taxon>Metazoa</taxon>
        <taxon>Spiralia</taxon>
        <taxon>Gnathifera</taxon>
        <taxon>Rotifera</taxon>
        <taxon>Eurotatoria</taxon>
        <taxon>Bdelloidea</taxon>
        <taxon>Philodinida</taxon>
        <taxon>Philodinidae</taxon>
        <taxon>Didymodactylos</taxon>
    </lineage>
</organism>
<feature type="non-terminal residue" evidence="1">
    <location>
        <position position="1"/>
    </location>
</feature>